<feature type="transmembrane region" description="Helical" evidence="10">
    <location>
        <begin position="185"/>
        <end position="203"/>
    </location>
</feature>
<feature type="transmembrane region" description="Helical" evidence="10">
    <location>
        <begin position="47"/>
        <end position="66"/>
    </location>
</feature>
<comment type="function">
    <text evidence="1">Required for nicotinamide riboside transport across the inner membrane.</text>
</comment>
<accession>A0A4V3CU09</accession>
<dbReference type="EMBL" id="SNXS01000001">
    <property type="protein sequence ID" value="TDP74888.1"/>
    <property type="molecule type" value="Genomic_DNA"/>
</dbReference>
<evidence type="ECO:0000313" key="11">
    <source>
        <dbReference type="EMBL" id="TDP74888.1"/>
    </source>
</evidence>
<dbReference type="Pfam" id="PF04973">
    <property type="entry name" value="NMN_transporter"/>
    <property type="match status" value="1"/>
</dbReference>
<comment type="subcellular location">
    <subcellularLocation>
        <location evidence="2">Cell membrane</location>
        <topology evidence="2">Multi-pass membrane protein</topology>
    </subcellularLocation>
</comment>
<organism evidence="11 12">
    <name type="scientific">Roseateles toxinivorans</name>
    <dbReference type="NCBI Taxonomy" id="270368"/>
    <lineage>
        <taxon>Bacteria</taxon>
        <taxon>Pseudomonadati</taxon>
        <taxon>Pseudomonadota</taxon>
        <taxon>Betaproteobacteria</taxon>
        <taxon>Burkholderiales</taxon>
        <taxon>Sphaerotilaceae</taxon>
        <taxon>Roseateles</taxon>
    </lineage>
</organism>
<evidence type="ECO:0000256" key="8">
    <source>
        <dbReference type="ARBA" id="ARBA00022989"/>
    </source>
</evidence>
<evidence type="ECO:0000256" key="9">
    <source>
        <dbReference type="ARBA" id="ARBA00023136"/>
    </source>
</evidence>
<proteinExistence type="inferred from homology"/>
<comment type="caution">
    <text evidence="11">The sequence shown here is derived from an EMBL/GenBank/DDBJ whole genome shotgun (WGS) entry which is preliminary data.</text>
</comment>
<evidence type="ECO:0000256" key="1">
    <source>
        <dbReference type="ARBA" id="ARBA00002672"/>
    </source>
</evidence>
<dbReference type="GO" id="GO:0034257">
    <property type="term" value="F:nicotinamide riboside transmembrane transporter activity"/>
    <property type="evidence" value="ECO:0007669"/>
    <property type="project" value="InterPro"/>
</dbReference>
<keyword evidence="12" id="KW-1185">Reference proteome</keyword>
<evidence type="ECO:0000256" key="5">
    <source>
        <dbReference type="ARBA" id="ARBA00022448"/>
    </source>
</evidence>
<keyword evidence="7 10" id="KW-0812">Transmembrane</keyword>
<dbReference type="InterPro" id="IPR006419">
    <property type="entry name" value="NMN_transpt_PnuC"/>
</dbReference>
<dbReference type="GO" id="GO:0005886">
    <property type="term" value="C:plasma membrane"/>
    <property type="evidence" value="ECO:0007669"/>
    <property type="project" value="UniProtKB-SubCell"/>
</dbReference>
<evidence type="ECO:0000256" key="7">
    <source>
        <dbReference type="ARBA" id="ARBA00022692"/>
    </source>
</evidence>
<dbReference type="Proteomes" id="UP000295361">
    <property type="component" value="Unassembled WGS sequence"/>
</dbReference>
<keyword evidence="5" id="KW-0813">Transport</keyword>
<evidence type="ECO:0000256" key="4">
    <source>
        <dbReference type="ARBA" id="ARBA00017522"/>
    </source>
</evidence>
<feature type="transmembrane region" description="Helical" evidence="10">
    <location>
        <begin position="72"/>
        <end position="90"/>
    </location>
</feature>
<dbReference type="FunCoup" id="A0A4V3CU09">
    <property type="interactions" value="72"/>
</dbReference>
<feature type="transmembrane region" description="Helical" evidence="10">
    <location>
        <begin position="22"/>
        <end position="40"/>
    </location>
</feature>
<dbReference type="NCBIfam" id="TIGR01528">
    <property type="entry name" value="NMN_trans_PnuC"/>
    <property type="match status" value="1"/>
</dbReference>
<evidence type="ECO:0000256" key="2">
    <source>
        <dbReference type="ARBA" id="ARBA00004651"/>
    </source>
</evidence>
<protein>
    <recommendedName>
        <fullName evidence="4">Nicotinamide riboside transporter PnuC</fullName>
    </recommendedName>
</protein>
<dbReference type="AlphaFoldDB" id="A0A4V3CU09"/>
<dbReference type="RefSeq" id="WP_208114898.1">
    <property type="nucleotide sequence ID" value="NZ_SNXS01000001.1"/>
</dbReference>
<comment type="similarity">
    <text evidence="3">Belongs to the nicotinamide ribonucleoside (NR) uptake permease (TC 4.B.1) family.</text>
</comment>
<reference evidence="11 12" key="1">
    <citation type="submission" date="2019-03" db="EMBL/GenBank/DDBJ databases">
        <title>Genomic Encyclopedia of Type Strains, Phase IV (KMG-IV): sequencing the most valuable type-strain genomes for metagenomic binning, comparative biology and taxonomic classification.</title>
        <authorList>
            <person name="Goeker M."/>
        </authorList>
    </citation>
    <scope>NUCLEOTIDE SEQUENCE [LARGE SCALE GENOMIC DNA]</scope>
    <source>
        <strain evidence="11 12">DSM 16998</strain>
    </source>
</reference>
<sequence>MDALLQALQPIMTAAFTVWGSPVTWLEIVAFALAIWMVICNMRVNPLAWPLAIASSLLYFLLFWSARLYGDASLQIVFVVVAFWGWWQWLRGHDASGQALQVRNLTPRGRLIALVAVALSWPAIGFYLSRYTDTDVPFWDAFPTAGSLVGQWLLGRKYVENWPAWIAVNTVGVALFAYKGLWLTVLLYALFTVMAAFGWRAWARMGHGH</sequence>
<evidence type="ECO:0000256" key="3">
    <source>
        <dbReference type="ARBA" id="ARBA00006669"/>
    </source>
</evidence>
<dbReference type="PANTHER" id="PTHR36122:SF2">
    <property type="entry name" value="NICOTINAMIDE RIBOSIDE TRANSPORTER PNUC"/>
    <property type="match status" value="1"/>
</dbReference>
<keyword evidence="9 10" id="KW-0472">Membrane</keyword>
<dbReference type="PANTHER" id="PTHR36122">
    <property type="entry name" value="NICOTINAMIDE RIBOSIDE TRANSPORTER PNUC"/>
    <property type="match status" value="1"/>
</dbReference>
<name>A0A4V3CU09_9BURK</name>
<evidence type="ECO:0000256" key="10">
    <source>
        <dbReference type="SAM" id="Phobius"/>
    </source>
</evidence>
<feature type="transmembrane region" description="Helical" evidence="10">
    <location>
        <begin position="111"/>
        <end position="129"/>
    </location>
</feature>
<dbReference type="InParanoid" id="A0A4V3CU09"/>
<gene>
    <name evidence="11" type="ORF">DES47_101958</name>
</gene>
<keyword evidence="8 10" id="KW-1133">Transmembrane helix</keyword>
<evidence type="ECO:0000256" key="6">
    <source>
        <dbReference type="ARBA" id="ARBA00022475"/>
    </source>
</evidence>
<keyword evidence="6" id="KW-1003">Cell membrane</keyword>
<evidence type="ECO:0000313" key="12">
    <source>
        <dbReference type="Proteomes" id="UP000295361"/>
    </source>
</evidence>